<dbReference type="PANTHER" id="PTHR47706">
    <property type="entry name" value="NMRA-LIKE FAMILY PROTEIN"/>
    <property type="match status" value="1"/>
</dbReference>
<dbReference type="Pfam" id="PF05368">
    <property type="entry name" value="NmrA"/>
    <property type="match status" value="1"/>
</dbReference>
<accession>A0AAD5RIS0</accession>
<dbReference type="Gene3D" id="3.40.50.720">
    <property type="entry name" value="NAD(P)-binding Rossmann-like Domain"/>
    <property type="match status" value="1"/>
</dbReference>
<dbReference type="Proteomes" id="UP001201980">
    <property type="component" value="Unassembled WGS sequence"/>
</dbReference>
<dbReference type="InterPro" id="IPR051609">
    <property type="entry name" value="NmrA/Isoflavone_reductase-like"/>
</dbReference>
<dbReference type="AlphaFoldDB" id="A0AAD5RIS0"/>
<sequence length="336" mass="36534">MFRLLTPSRLASTPSRISKLFYSTKMSFTPSSILIFGATGNIGQHITSAIVGAQPKFDKVTIFTSQNTVDNKQDLLKSWSGINVVAGDISQGKDVSAALQGVDTVVSCVGRGALNAQTDLIQIAEAAGVKWFFPSEYGTDIEYGPASATEKPHQMKLAVRNYVRENVKSMKVTYLVTGPYIDFYFTMHPSVPQAGGWNVKAKESVLLGDGNGKVGFCSMRDVGRFLAASLRHPEASFGKALKVQSFVCTPKEIQAEFEKQTGGGWDVRFTPFDELKTLESRAWTEGSPVSTIFTLRRIWTEGGTLYEKNDNETVGMGPGSTDTLEWAVGQAVANAK</sequence>
<organism evidence="4 5">
    <name type="scientific">Zalerion maritima</name>
    <dbReference type="NCBI Taxonomy" id="339359"/>
    <lineage>
        <taxon>Eukaryota</taxon>
        <taxon>Fungi</taxon>
        <taxon>Dikarya</taxon>
        <taxon>Ascomycota</taxon>
        <taxon>Pezizomycotina</taxon>
        <taxon>Sordariomycetes</taxon>
        <taxon>Lulworthiomycetidae</taxon>
        <taxon>Lulworthiales</taxon>
        <taxon>Lulworthiaceae</taxon>
        <taxon>Zalerion</taxon>
    </lineage>
</organism>
<dbReference type="EMBL" id="JAKWBI020000412">
    <property type="protein sequence ID" value="KAJ2895327.1"/>
    <property type="molecule type" value="Genomic_DNA"/>
</dbReference>
<keyword evidence="2" id="KW-0560">Oxidoreductase</keyword>
<reference evidence="4" key="1">
    <citation type="submission" date="2022-07" db="EMBL/GenBank/DDBJ databases">
        <title>Draft genome sequence of Zalerion maritima ATCC 34329, a (micro)plastics degrading marine fungus.</title>
        <authorList>
            <person name="Paco A."/>
            <person name="Goncalves M.F.M."/>
            <person name="Rocha-Santos T.A.P."/>
            <person name="Alves A."/>
        </authorList>
    </citation>
    <scope>NUCLEOTIDE SEQUENCE</scope>
    <source>
        <strain evidence="4">ATCC 34329</strain>
    </source>
</reference>
<dbReference type="InterPro" id="IPR008030">
    <property type="entry name" value="NmrA-like"/>
</dbReference>
<comment type="caution">
    <text evidence="4">The sequence shown here is derived from an EMBL/GenBank/DDBJ whole genome shotgun (WGS) entry which is preliminary data.</text>
</comment>
<evidence type="ECO:0000256" key="2">
    <source>
        <dbReference type="ARBA" id="ARBA00023002"/>
    </source>
</evidence>
<proteinExistence type="predicted"/>
<dbReference type="InterPro" id="IPR036291">
    <property type="entry name" value="NAD(P)-bd_dom_sf"/>
</dbReference>
<dbReference type="CDD" id="cd05259">
    <property type="entry name" value="PCBER_SDR_a"/>
    <property type="match status" value="1"/>
</dbReference>
<dbReference type="Gene3D" id="3.90.25.10">
    <property type="entry name" value="UDP-galactose 4-epimerase, domain 1"/>
    <property type="match status" value="1"/>
</dbReference>
<keyword evidence="5" id="KW-1185">Reference proteome</keyword>
<evidence type="ECO:0000313" key="4">
    <source>
        <dbReference type="EMBL" id="KAJ2895327.1"/>
    </source>
</evidence>
<dbReference type="InterPro" id="IPR045312">
    <property type="entry name" value="PCBER-like"/>
</dbReference>
<feature type="domain" description="NmrA-like" evidence="3">
    <location>
        <begin position="31"/>
        <end position="278"/>
    </location>
</feature>
<dbReference type="PANTHER" id="PTHR47706:SF11">
    <property type="entry name" value="ISOFLAVONE REDUCTASE FAMILY PROTEIN (AFU_ORTHOLOGUE AFUA_1G12510)"/>
    <property type="match status" value="1"/>
</dbReference>
<gene>
    <name evidence="4" type="ORF">MKZ38_006705</name>
</gene>
<dbReference type="GO" id="GO:0016491">
    <property type="term" value="F:oxidoreductase activity"/>
    <property type="evidence" value="ECO:0007669"/>
    <property type="project" value="UniProtKB-KW"/>
</dbReference>
<evidence type="ECO:0000313" key="5">
    <source>
        <dbReference type="Proteomes" id="UP001201980"/>
    </source>
</evidence>
<name>A0AAD5RIS0_9PEZI</name>
<keyword evidence="1" id="KW-0521">NADP</keyword>
<evidence type="ECO:0000256" key="1">
    <source>
        <dbReference type="ARBA" id="ARBA00022857"/>
    </source>
</evidence>
<protein>
    <submittedName>
        <fullName evidence="4">Isoflavone reductase family protein</fullName>
    </submittedName>
</protein>
<evidence type="ECO:0000259" key="3">
    <source>
        <dbReference type="Pfam" id="PF05368"/>
    </source>
</evidence>
<dbReference type="SUPFAM" id="SSF51735">
    <property type="entry name" value="NAD(P)-binding Rossmann-fold domains"/>
    <property type="match status" value="1"/>
</dbReference>